<keyword evidence="2" id="KW-1015">Disulfide bond</keyword>
<proteinExistence type="predicted"/>
<dbReference type="AlphaFoldDB" id="A0A0F9PDA4"/>
<dbReference type="SUPFAM" id="SSF49899">
    <property type="entry name" value="Concanavalin A-like lectins/glucanases"/>
    <property type="match status" value="1"/>
</dbReference>
<gene>
    <name evidence="4" type="ORF">LCGC14_1152180</name>
</gene>
<dbReference type="SMART" id="SM00560">
    <property type="entry name" value="LamGL"/>
    <property type="match status" value="1"/>
</dbReference>
<evidence type="ECO:0000313" key="4">
    <source>
        <dbReference type="EMBL" id="KKM99005.1"/>
    </source>
</evidence>
<accession>A0A0F9PDA4</accession>
<organism evidence="4">
    <name type="scientific">marine sediment metagenome</name>
    <dbReference type="NCBI Taxonomy" id="412755"/>
    <lineage>
        <taxon>unclassified sequences</taxon>
        <taxon>metagenomes</taxon>
        <taxon>ecological metagenomes</taxon>
    </lineage>
</organism>
<evidence type="ECO:0000259" key="3">
    <source>
        <dbReference type="SMART" id="SM00560"/>
    </source>
</evidence>
<reference evidence="4" key="1">
    <citation type="journal article" date="2015" name="Nature">
        <title>Complex archaea that bridge the gap between prokaryotes and eukaryotes.</title>
        <authorList>
            <person name="Spang A."/>
            <person name="Saw J.H."/>
            <person name="Jorgensen S.L."/>
            <person name="Zaremba-Niedzwiedzka K."/>
            <person name="Martijn J."/>
            <person name="Lind A.E."/>
            <person name="van Eijk R."/>
            <person name="Schleper C."/>
            <person name="Guy L."/>
            <person name="Ettema T.J."/>
        </authorList>
    </citation>
    <scope>NUCLEOTIDE SEQUENCE</scope>
</reference>
<sequence>MPIWRHLIAGAVLAEKFGDLADMRRRHTVTGNPTMIASPYGTAMELDGSTNYVTLGASHERGLRFDSGSQDFSLVAWIKPDASILGGVILGKEDGVNDGYRFWISGGGRLYLHLDAIDTFTDTGIVQPTDWQCIAAVVDRSDVVTLYLGGVDVTDTQPAVGGEVMATTSVPTVGCRSYDNGLIWHGAIGIVVAYPRILTPAEVLDLATNSAF</sequence>
<dbReference type="Pfam" id="PF13385">
    <property type="entry name" value="Laminin_G_3"/>
    <property type="match status" value="1"/>
</dbReference>
<evidence type="ECO:0000256" key="2">
    <source>
        <dbReference type="ARBA" id="ARBA00023157"/>
    </source>
</evidence>
<keyword evidence="1" id="KW-0732">Signal</keyword>
<dbReference type="InterPro" id="IPR013320">
    <property type="entry name" value="ConA-like_dom_sf"/>
</dbReference>
<dbReference type="Gene3D" id="2.60.120.200">
    <property type="match status" value="1"/>
</dbReference>
<feature type="domain" description="LamG-like jellyroll fold" evidence="3">
    <location>
        <begin position="70"/>
        <end position="201"/>
    </location>
</feature>
<name>A0A0F9PDA4_9ZZZZ</name>
<dbReference type="EMBL" id="LAZR01005550">
    <property type="protein sequence ID" value="KKM99005.1"/>
    <property type="molecule type" value="Genomic_DNA"/>
</dbReference>
<dbReference type="InterPro" id="IPR006558">
    <property type="entry name" value="LamG-like"/>
</dbReference>
<protein>
    <recommendedName>
        <fullName evidence="3">LamG-like jellyroll fold domain-containing protein</fullName>
    </recommendedName>
</protein>
<evidence type="ECO:0000256" key="1">
    <source>
        <dbReference type="ARBA" id="ARBA00022729"/>
    </source>
</evidence>
<comment type="caution">
    <text evidence="4">The sequence shown here is derived from an EMBL/GenBank/DDBJ whole genome shotgun (WGS) entry which is preliminary data.</text>
</comment>